<dbReference type="Proteomes" id="UP000025229">
    <property type="component" value="Chromosome"/>
</dbReference>
<dbReference type="HOGENOM" id="CLU_068045_2_0_11"/>
<dbReference type="Pfam" id="PF19842">
    <property type="entry name" value="YqeC"/>
    <property type="match status" value="1"/>
</dbReference>
<dbReference type="InterPro" id="IPR017587">
    <property type="entry name" value="YqeC"/>
</dbReference>
<dbReference type="EMBL" id="CP007514">
    <property type="protein sequence ID" value="AHY47997.1"/>
    <property type="molecule type" value="Genomic_DNA"/>
</dbReference>
<organism evidence="1 3">
    <name type="scientific">Rubrobacter radiotolerans</name>
    <name type="common">Arthrobacter radiotolerans</name>
    <dbReference type="NCBI Taxonomy" id="42256"/>
    <lineage>
        <taxon>Bacteria</taxon>
        <taxon>Bacillati</taxon>
        <taxon>Actinomycetota</taxon>
        <taxon>Rubrobacteria</taxon>
        <taxon>Rubrobacterales</taxon>
        <taxon>Rubrobacteraceae</taxon>
        <taxon>Rubrobacter</taxon>
    </lineage>
</organism>
<gene>
    <name evidence="2" type="primary">yqeC</name>
    <name evidence="1" type="ORF">RradSPS_2714</name>
    <name evidence="2" type="ORF">SIL72_01205</name>
</gene>
<evidence type="ECO:0000313" key="2">
    <source>
        <dbReference type="EMBL" id="MDX5892636.1"/>
    </source>
</evidence>
<name>A0A023X6A9_RUBRA</name>
<accession>A0A023X6A9</accession>
<reference evidence="1 3" key="1">
    <citation type="submission" date="2014-03" db="EMBL/GenBank/DDBJ databases">
        <title>Complete genome sequence of the Radio-Resistant Rubrobacter radiotolerans RSPS-4.</title>
        <authorList>
            <person name="Egas C.C."/>
            <person name="Barroso C.C."/>
            <person name="Froufe H.J.C."/>
            <person name="Pacheco J.J."/>
            <person name="Albuquerque L.L."/>
            <person name="da Costa M.M.S."/>
        </authorList>
    </citation>
    <scope>NUCLEOTIDE SEQUENCE [LARGE SCALE GENOMIC DNA]</scope>
    <source>
        <strain evidence="1 3">RSPS-4</strain>
    </source>
</reference>
<evidence type="ECO:0000313" key="3">
    <source>
        <dbReference type="Proteomes" id="UP000025229"/>
    </source>
</evidence>
<dbReference type="EMBL" id="JAWXXX010000001">
    <property type="protein sequence ID" value="MDX5892636.1"/>
    <property type="molecule type" value="Genomic_DNA"/>
</dbReference>
<reference evidence="2" key="2">
    <citation type="submission" date="2023-11" db="EMBL/GenBank/DDBJ databases">
        <title>MicrobeMod: A computational toolkit for identifying prokaryotic methylation and restriction-modification with nanopore sequencing.</title>
        <authorList>
            <person name="Crits-Christoph A."/>
            <person name="Kang S.C."/>
            <person name="Lee H."/>
            <person name="Ostrov N."/>
        </authorList>
    </citation>
    <scope>NUCLEOTIDE SEQUENCE</scope>
    <source>
        <strain evidence="2">ATCC 51242</strain>
    </source>
</reference>
<dbReference type="KEGG" id="rrd:RradSPS_2714"/>
<sequence>MRLSDALGIGAGDVVAFVGAGGKSSAIRVTAGELAAAGLKVLALPTTKMTVRQAERIGPALVSEDVSELATLVREKLAVTSPVVAGSGIISKERIGGLGFEEVERLSREADVLLVEADGARGRPVKGTAEHEPAIPDCATLAVAIAGINSLGKPVTEEYVHRPELFSVQTGVGPGQSITARAIARSLADGSLAELPGKTEPVVLITGVTPGDPMSEASIVARELWRFGIRKVVLTSLTAEEDLRVWIP</sequence>
<dbReference type="OrthoDB" id="368187at2"/>
<evidence type="ECO:0000313" key="1">
    <source>
        <dbReference type="EMBL" id="AHY47997.1"/>
    </source>
</evidence>
<dbReference type="eggNOG" id="COG0740">
    <property type="taxonomic scope" value="Bacteria"/>
</dbReference>
<protein>
    <submittedName>
        <fullName evidence="2">Selenium cofactor biosynthesis protein YqeC</fullName>
    </submittedName>
    <submittedName>
        <fullName evidence="1">TIGR03172: putative selenium-dependent hydroxylase accessory protein YqeC</fullName>
    </submittedName>
</protein>
<keyword evidence="3" id="KW-1185">Reference proteome</keyword>
<dbReference type="RefSeq" id="WP_038683324.1">
    <property type="nucleotide sequence ID" value="NZ_CP007514.1"/>
</dbReference>
<dbReference type="STRING" id="42256.RradSPS_2714"/>
<dbReference type="Proteomes" id="UP001281130">
    <property type="component" value="Unassembled WGS sequence"/>
</dbReference>
<dbReference type="NCBIfam" id="TIGR03172">
    <property type="entry name" value="selenium cofactor biosynthesis protein YqeC"/>
    <property type="match status" value="1"/>
</dbReference>
<dbReference type="AlphaFoldDB" id="A0A023X6A9"/>
<proteinExistence type="predicted"/>